<name>A0A835R877_VANPL</name>
<evidence type="ECO:0000313" key="5">
    <source>
        <dbReference type="EMBL" id="KAG0481802.1"/>
    </source>
</evidence>
<keyword evidence="3" id="KW-0547">Nucleotide-binding</keyword>
<keyword evidence="2" id="KW-0808">Transferase</keyword>
<proteinExistence type="predicted"/>
<evidence type="ECO:0000256" key="1">
    <source>
        <dbReference type="ARBA" id="ARBA00022527"/>
    </source>
</evidence>
<gene>
    <name evidence="5" type="ORF">HPP92_009886</name>
</gene>
<organism evidence="5 6">
    <name type="scientific">Vanilla planifolia</name>
    <name type="common">Vanilla</name>
    <dbReference type="NCBI Taxonomy" id="51239"/>
    <lineage>
        <taxon>Eukaryota</taxon>
        <taxon>Viridiplantae</taxon>
        <taxon>Streptophyta</taxon>
        <taxon>Embryophyta</taxon>
        <taxon>Tracheophyta</taxon>
        <taxon>Spermatophyta</taxon>
        <taxon>Magnoliopsida</taxon>
        <taxon>Liliopsida</taxon>
        <taxon>Asparagales</taxon>
        <taxon>Orchidaceae</taxon>
        <taxon>Vanilloideae</taxon>
        <taxon>Vanilleae</taxon>
        <taxon>Vanilla</taxon>
    </lineage>
</organism>
<sequence>MVANVPIVMGVELPKALFDINQEKIFGLTINPVVLQTIRKARAKTLGFQGEMKGNYSDMEHVRAELNYANKLFAKNPVWPVIEVTGKAIEETAAVVVRIHHDRKKKCFLPRISKRY</sequence>
<dbReference type="GO" id="GO:0005524">
    <property type="term" value="F:ATP binding"/>
    <property type="evidence" value="ECO:0007669"/>
    <property type="project" value="InterPro"/>
</dbReference>
<evidence type="ECO:0000256" key="2">
    <source>
        <dbReference type="ARBA" id="ARBA00022679"/>
    </source>
</evidence>
<evidence type="ECO:0000256" key="4">
    <source>
        <dbReference type="ARBA" id="ARBA00022777"/>
    </source>
</evidence>
<evidence type="ECO:0000256" key="3">
    <source>
        <dbReference type="ARBA" id="ARBA00022741"/>
    </source>
</evidence>
<accession>A0A835R877</accession>
<keyword evidence="1" id="KW-0723">Serine/threonine-protein kinase</keyword>
<dbReference type="GO" id="GO:0004674">
    <property type="term" value="F:protein serine/threonine kinase activity"/>
    <property type="evidence" value="ECO:0007669"/>
    <property type="project" value="UniProtKB-KW"/>
</dbReference>
<protein>
    <submittedName>
        <fullName evidence="5">Uncharacterized protein</fullName>
    </submittedName>
</protein>
<dbReference type="EMBL" id="JADCNM010000005">
    <property type="protein sequence ID" value="KAG0481802.1"/>
    <property type="molecule type" value="Genomic_DNA"/>
</dbReference>
<evidence type="ECO:0000313" key="6">
    <source>
        <dbReference type="Proteomes" id="UP000639772"/>
    </source>
</evidence>
<dbReference type="Pfam" id="PF03618">
    <property type="entry name" value="Kinase-PPPase"/>
    <property type="match status" value="1"/>
</dbReference>
<dbReference type="InterPro" id="IPR005177">
    <property type="entry name" value="Kinase-pyrophosphorylase"/>
</dbReference>
<dbReference type="PANTHER" id="PTHR31756:SF3">
    <property type="entry name" value="PYRUVATE, PHOSPHATE DIKINASE REGULATORY PROTEIN 1, CHLOROPLASTIC"/>
    <property type="match status" value="1"/>
</dbReference>
<dbReference type="AlphaFoldDB" id="A0A835R877"/>
<reference evidence="5 6" key="1">
    <citation type="journal article" date="2020" name="Nat. Food">
        <title>A phased Vanilla planifolia genome enables genetic improvement of flavour and production.</title>
        <authorList>
            <person name="Hasing T."/>
            <person name="Tang H."/>
            <person name="Brym M."/>
            <person name="Khazi F."/>
            <person name="Huang T."/>
            <person name="Chambers A.H."/>
        </authorList>
    </citation>
    <scope>NUCLEOTIDE SEQUENCE [LARGE SCALE GENOMIC DNA]</scope>
    <source>
        <tissue evidence="5">Leaf</tissue>
    </source>
</reference>
<keyword evidence="4" id="KW-0418">Kinase</keyword>
<dbReference type="Proteomes" id="UP000639772">
    <property type="component" value="Unassembled WGS sequence"/>
</dbReference>
<comment type="caution">
    <text evidence="5">The sequence shown here is derived from an EMBL/GenBank/DDBJ whole genome shotgun (WGS) entry which is preliminary data.</text>
</comment>
<dbReference type="OrthoDB" id="416832at2759"/>
<dbReference type="PANTHER" id="PTHR31756">
    <property type="entry name" value="PYRUVATE, PHOSPHATE DIKINASE REGULATORY PROTEIN 1, CHLOROPLASTIC"/>
    <property type="match status" value="1"/>
</dbReference>